<accession>A0A401QTT6</accession>
<comment type="caution">
    <text evidence="1">The sequence shown here is derived from an EMBL/GenBank/DDBJ whole genome shotgun (WGS) entry which is preliminary data.</text>
</comment>
<gene>
    <name evidence="1" type="ORF">SALB_01492</name>
</gene>
<dbReference type="SUPFAM" id="SSF53474">
    <property type="entry name" value="alpha/beta-Hydrolases"/>
    <property type="match status" value="1"/>
</dbReference>
<dbReference type="InterPro" id="IPR029058">
    <property type="entry name" value="AB_hydrolase_fold"/>
</dbReference>
<name>A0A401QTT6_STRNR</name>
<evidence type="ECO:0008006" key="3">
    <source>
        <dbReference type="Google" id="ProtNLM"/>
    </source>
</evidence>
<protein>
    <recommendedName>
        <fullName evidence="3">AB hydrolase-1 domain-containing protein</fullName>
    </recommendedName>
</protein>
<dbReference type="Proteomes" id="UP000288351">
    <property type="component" value="Unassembled WGS sequence"/>
</dbReference>
<evidence type="ECO:0000313" key="2">
    <source>
        <dbReference type="Proteomes" id="UP000288351"/>
    </source>
</evidence>
<dbReference type="AlphaFoldDB" id="A0A401QTT6"/>
<sequence length="79" mass="8219">MTDPTLNTPTFDPTTVTTPVITASGSRSLTHHRQTARHLANLIPTGHHTSIDGAGHIAHVTHPQDLAALVEQAAALNGG</sequence>
<organism evidence="1 2">
    <name type="scientific">Streptomyces noursei</name>
    <name type="common">Streptomyces albulus</name>
    <dbReference type="NCBI Taxonomy" id="1971"/>
    <lineage>
        <taxon>Bacteria</taxon>
        <taxon>Bacillati</taxon>
        <taxon>Actinomycetota</taxon>
        <taxon>Actinomycetes</taxon>
        <taxon>Kitasatosporales</taxon>
        <taxon>Streptomycetaceae</taxon>
        <taxon>Streptomyces</taxon>
    </lineage>
</organism>
<dbReference type="Gene3D" id="3.40.50.1820">
    <property type="entry name" value="alpha/beta hydrolase"/>
    <property type="match status" value="1"/>
</dbReference>
<dbReference type="RefSeq" id="WP_124428085.1">
    <property type="nucleotide sequence ID" value="NZ_BHXC01000006.1"/>
</dbReference>
<dbReference type="EMBL" id="BHXC01000006">
    <property type="protein sequence ID" value="GCB88819.1"/>
    <property type="molecule type" value="Genomic_DNA"/>
</dbReference>
<evidence type="ECO:0000313" key="1">
    <source>
        <dbReference type="EMBL" id="GCB88819.1"/>
    </source>
</evidence>
<reference evidence="1 2" key="1">
    <citation type="journal article" date="2019" name="Microbiol. Resour. Announc.">
        <title>Draft Genome Sequence of the Most Traditional epsilon-Poly-l-Lysine Producer, Streptomyces albulus NBRC14147.</title>
        <authorList>
            <person name="Yamanaka K."/>
            <person name="Hamano Y."/>
        </authorList>
    </citation>
    <scope>NUCLEOTIDE SEQUENCE [LARGE SCALE GENOMIC DNA]</scope>
    <source>
        <strain evidence="1 2">NBRC 14147</strain>
    </source>
</reference>
<proteinExistence type="predicted"/>